<protein>
    <submittedName>
        <fullName evidence="3">Uncharacterized protein</fullName>
    </submittedName>
</protein>
<name>A0A5E4BZ47_MARMO</name>
<gene>
    <name evidence="2" type="ORF">GHT09_007035</name>
    <name evidence="3" type="ORF">MONAX_5E040216</name>
</gene>
<reference evidence="3 4" key="1">
    <citation type="submission" date="2019-04" db="EMBL/GenBank/DDBJ databases">
        <authorList>
            <person name="Alioto T."/>
            <person name="Alioto T."/>
        </authorList>
    </citation>
    <scope>NUCLEOTIDE SEQUENCE [LARGE SCALE GENOMIC DNA]</scope>
</reference>
<dbReference type="EMBL" id="CABDUW010000771">
    <property type="protein sequence ID" value="VTJ74928.1"/>
    <property type="molecule type" value="Genomic_DNA"/>
</dbReference>
<dbReference type="EMBL" id="WJEC01000676">
    <property type="protein sequence ID" value="KAF7481758.1"/>
    <property type="molecule type" value="Genomic_DNA"/>
</dbReference>
<evidence type="ECO:0000313" key="2">
    <source>
        <dbReference type="EMBL" id="KAF7481758.1"/>
    </source>
</evidence>
<keyword evidence="4" id="KW-1185">Reference proteome</keyword>
<evidence type="ECO:0000313" key="3">
    <source>
        <dbReference type="EMBL" id="VTJ74928.1"/>
    </source>
</evidence>
<dbReference type="Proteomes" id="UP000662637">
    <property type="component" value="Unassembled WGS sequence"/>
</dbReference>
<reference evidence="2" key="2">
    <citation type="submission" date="2020-08" db="EMBL/GenBank/DDBJ databases">
        <authorList>
            <person name="Shumante A."/>
            <person name="Zimin A.V."/>
            <person name="Puiu D."/>
            <person name="Salzberg S.L."/>
        </authorList>
    </citation>
    <scope>NUCLEOTIDE SEQUENCE</scope>
    <source>
        <strain evidence="2">WC2-LM</strain>
        <tissue evidence="2">Liver</tissue>
    </source>
</reference>
<organism evidence="3 4">
    <name type="scientific">Marmota monax</name>
    <name type="common">Woodchuck</name>
    <dbReference type="NCBI Taxonomy" id="9995"/>
    <lineage>
        <taxon>Eukaryota</taxon>
        <taxon>Metazoa</taxon>
        <taxon>Chordata</taxon>
        <taxon>Craniata</taxon>
        <taxon>Vertebrata</taxon>
        <taxon>Euteleostomi</taxon>
        <taxon>Mammalia</taxon>
        <taxon>Eutheria</taxon>
        <taxon>Euarchontoglires</taxon>
        <taxon>Glires</taxon>
        <taxon>Rodentia</taxon>
        <taxon>Sciuromorpha</taxon>
        <taxon>Sciuridae</taxon>
        <taxon>Xerinae</taxon>
        <taxon>Marmotini</taxon>
        <taxon>Marmota</taxon>
    </lineage>
</organism>
<accession>A0A5E4BZ47</accession>
<evidence type="ECO:0000313" key="4">
    <source>
        <dbReference type="Proteomes" id="UP000335636"/>
    </source>
</evidence>
<feature type="region of interest" description="Disordered" evidence="1">
    <location>
        <begin position="26"/>
        <end position="56"/>
    </location>
</feature>
<proteinExistence type="predicted"/>
<sequence length="63" mass="6564">MATTVAGVALSSVVKHMLSYAITGGFSRGSTAEPSSPISHQEPQGTQATHQQQIGGPCFYEVE</sequence>
<feature type="compositionally biased region" description="Polar residues" evidence="1">
    <location>
        <begin position="28"/>
        <end position="54"/>
    </location>
</feature>
<evidence type="ECO:0000256" key="1">
    <source>
        <dbReference type="SAM" id="MobiDB-lite"/>
    </source>
</evidence>
<dbReference type="AlphaFoldDB" id="A0A5E4BZ47"/>
<dbReference type="Proteomes" id="UP000335636">
    <property type="component" value="Unassembled WGS sequence"/>
</dbReference>